<dbReference type="Proteomes" id="UP000199012">
    <property type="component" value="Unassembled WGS sequence"/>
</dbReference>
<evidence type="ECO:0000313" key="2">
    <source>
        <dbReference type="Proteomes" id="UP000199012"/>
    </source>
</evidence>
<sequence length="158" mass="16539">MSRPVVVARTVALPLGEAWATAVDPRNRPRWVPLVRTAVDGLPLGVGTRVTALLGPFTARGVPGLPDRQTVETFEPPQDGRPGRAVLVRTGPVLRGATTVEVAPAGAGASTVTWSEEVHLAGPLPVGLTSALLAPVVHLVVRRLPGGLGREAARRVRR</sequence>
<dbReference type="STRING" id="988821.SAMN05421867_101365"/>
<reference evidence="1 2" key="1">
    <citation type="submission" date="2016-10" db="EMBL/GenBank/DDBJ databases">
        <authorList>
            <person name="de Groot N.N."/>
        </authorList>
    </citation>
    <scope>NUCLEOTIDE SEQUENCE [LARGE SCALE GENOMIC DNA]</scope>
    <source>
        <strain evidence="1 2">CGMCC 4.6945</strain>
    </source>
</reference>
<proteinExistence type="predicted"/>
<dbReference type="InterPro" id="IPR019587">
    <property type="entry name" value="Polyketide_cyclase/dehydratase"/>
</dbReference>
<organism evidence="1 2">
    <name type="scientific">Cellulomonas marina</name>
    <dbReference type="NCBI Taxonomy" id="988821"/>
    <lineage>
        <taxon>Bacteria</taxon>
        <taxon>Bacillati</taxon>
        <taxon>Actinomycetota</taxon>
        <taxon>Actinomycetes</taxon>
        <taxon>Micrococcales</taxon>
        <taxon>Cellulomonadaceae</taxon>
        <taxon>Cellulomonas</taxon>
    </lineage>
</organism>
<accession>A0A1I0VGG9</accession>
<dbReference type="RefSeq" id="WP_090030144.1">
    <property type="nucleotide sequence ID" value="NZ_BONM01000003.1"/>
</dbReference>
<dbReference type="InterPro" id="IPR023393">
    <property type="entry name" value="START-like_dom_sf"/>
</dbReference>
<dbReference type="SUPFAM" id="SSF55961">
    <property type="entry name" value="Bet v1-like"/>
    <property type="match status" value="1"/>
</dbReference>
<dbReference type="AlphaFoldDB" id="A0A1I0VGG9"/>
<name>A0A1I0VGG9_9CELL</name>
<dbReference type="Pfam" id="PF10604">
    <property type="entry name" value="Polyketide_cyc2"/>
    <property type="match status" value="1"/>
</dbReference>
<dbReference type="Gene3D" id="3.30.530.20">
    <property type="match status" value="1"/>
</dbReference>
<dbReference type="OrthoDB" id="4823586at2"/>
<evidence type="ECO:0000313" key="1">
    <source>
        <dbReference type="EMBL" id="SFA75103.1"/>
    </source>
</evidence>
<protein>
    <submittedName>
        <fullName evidence="1">Polyketide cyclase / dehydrase and lipid transport</fullName>
    </submittedName>
</protein>
<dbReference type="EMBL" id="FOKA01000001">
    <property type="protein sequence ID" value="SFA75103.1"/>
    <property type="molecule type" value="Genomic_DNA"/>
</dbReference>
<keyword evidence="2" id="KW-1185">Reference proteome</keyword>
<gene>
    <name evidence="1" type="ORF">SAMN05421867_101365</name>
</gene>